<reference evidence="1" key="1">
    <citation type="submission" date="2018-05" db="EMBL/GenBank/DDBJ databases">
        <authorList>
            <person name="Lanie J.A."/>
            <person name="Ng W.-L."/>
            <person name="Kazmierczak K.M."/>
            <person name="Andrzejewski T.M."/>
            <person name="Davidsen T.M."/>
            <person name="Wayne K.J."/>
            <person name="Tettelin H."/>
            <person name="Glass J.I."/>
            <person name="Rusch D."/>
            <person name="Podicherti R."/>
            <person name="Tsui H.-C.T."/>
            <person name="Winkler M.E."/>
        </authorList>
    </citation>
    <scope>NUCLEOTIDE SEQUENCE</scope>
</reference>
<dbReference type="EMBL" id="UINC01080475">
    <property type="protein sequence ID" value="SVC23442.1"/>
    <property type="molecule type" value="Genomic_DNA"/>
</dbReference>
<evidence type="ECO:0000313" key="1">
    <source>
        <dbReference type="EMBL" id="SVC23442.1"/>
    </source>
</evidence>
<proteinExistence type="predicted"/>
<name>A0A382KJC7_9ZZZZ</name>
<protein>
    <submittedName>
        <fullName evidence="1">Uncharacterized protein</fullName>
    </submittedName>
</protein>
<organism evidence="1">
    <name type="scientific">marine metagenome</name>
    <dbReference type="NCBI Taxonomy" id="408172"/>
    <lineage>
        <taxon>unclassified sequences</taxon>
        <taxon>metagenomes</taxon>
        <taxon>ecological metagenomes</taxon>
    </lineage>
</organism>
<accession>A0A382KJC7</accession>
<dbReference type="AlphaFoldDB" id="A0A382KJC7"/>
<sequence>METYKLMLSWFIEVDVRQIKKTKKNKSI</sequence>
<gene>
    <name evidence="1" type="ORF">METZ01_LOCUS276296</name>
</gene>